<feature type="coiled-coil region" evidence="11">
    <location>
        <begin position="28"/>
        <end position="55"/>
    </location>
</feature>
<dbReference type="EMBL" id="UIGB01000001">
    <property type="protein sequence ID" value="SUU86420.1"/>
    <property type="molecule type" value="Genomic_DNA"/>
</dbReference>
<organism evidence="14 15">
    <name type="scientific">Afipia felis</name>
    <name type="common">Cat scratch disease bacillus</name>
    <dbReference type="NCBI Taxonomy" id="1035"/>
    <lineage>
        <taxon>Bacteria</taxon>
        <taxon>Pseudomonadati</taxon>
        <taxon>Pseudomonadota</taxon>
        <taxon>Alphaproteobacteria</taxon>
        <taxon>Hyphomicrobiales</taxon>
        <taxon>Nitrobacteraceae</taxon>
        <taxon>Afipia</taxon>
    </lineage>
</organism>
<gene>
    <name evidence="14" type="primary">porA</name>
    <name evidence="14" type="ORF">NCTC12722_03645</name>
</gene>
<feature type="signal peptide" evidence="12">
    <location>
        <begin position="1"/>
        <end position="25"/>
    </location>
</feature>
<keyword evidence="5" id="KW-0812">Transmembrane</keyword>
<reference evidence="14 15" key="1">
    <citation type="submission" date="2018-06" db="EMBL/GenBank/DDBJ databases">
        <authorList>
            <consortium name="Pathogen Informatics"/>
            <person name="Doyle S."/>
        </authorList>
    </citation>
    <scope>NUCLEOTIDE SEQUENCE [LARGE SCALE GENOMIC DNA]</scope>
    <source>
        <strain evidence="14 15">NCTC12722</strain>
    </source>
</reference>
<evidence type="ECO:0000256" key="11">
    <source>
        <dbReference type="SAM" id="Coils"/>
    </source>
</evidence>
<evidence type="ECO:0000256" key="2">
    <source>
        <dbReference type="ARBA" id="ARBA00011233"/>
    </source>
</evidence>
<dbReference type="Gene3D" id="2.40.160.10">
    <property type="entry name" value="Porin"/>
    <property type="match status" value="1"/>
</dbReference>
<evidence type="ECO:0000256" key="3">
    <source>
        <dbReference type="ARBA" id="ARBA00022448"/>
    </source>
</evidence>
<evidence type="ECO:0000256" key="7">
    <source>
        <dbReference type="ARBA" id="ARBA00023065"/>
    </source>
</evidence>
<evidence type="ECO:0000256" key="1">
    <source>
        <dbReference type="ARBA" id="ARBA00004571"/>
    </source>
</evidence>
<dbReference type="PANTHER" id="PTHR34501">
    <property type="entry name" value="PROTEIN YDDL-RELATED"/>
    <property type="match status" value="1"/>
</dbReference>
<keyword evidence="3" id="KW-0813">Transport</keyword>
<dbReference type="RefSeq" id="WP_002717243.1">
    <property type="nucleotide sequence ID" value="NZ_UFSI01000001.1"/>
</dbReference>
<keyword evidence="6 12" id="KW-0732">Signal</keyword>
<accession>A0A380WBQ1</accession>
<keyword evidence="4" id="KW-1134">Transmembrane beta strand</keyword>
<keyword evidence="10" id="KW-0998">Cell outer membrane</keyword>
<dbReference type="InterPro" id="IPR023614">
    <property type="entry name" value="Porin_dom_sf"/>
</dbReference>
<dbReference type="CDD" id="cd00342">
    <property type="entry name" value="gram_neg_porins"/>
    <property type="match status" value="1"/>
</dbReference>
<dbReference type="PANTHER" id="PTHR34501:SF9">
    <property type="entry name" value="MAJOR OUTER MEMBRANE PROTEIN P.IA"/>
    <property type="match status" value="1"/>
</dbReference>
<protein>
    <submittedName>
        <fullName evidence="14">Class 1 protein</fullName>
    </submittedName>
</protein>
<dbReference type="AlphaFoldDB" id="A0A380WBQ1"/>
<feature type="chain" id="PRO_5016656760" evidence="12">
    <location>
        <begin position="26"/>
        <end position="533"/>
    </location>
</feature>
<dbReference type="InterPro" id="IPR033900">
    <property type="entry name" value="Gram_neg_porin_domain"/>
</dbReference>
<evidence type="ECO:0000256" key="9">
    <source>
        <dbReference type="ARBA" id="ARBA00023136"/>
    </source>
</evidence>
<dbReference type="GO" id="GO:0015288">
    <property type="term" value="F:porin activity"/>
    <property type="evidence" value="ECO:0007669"/>
    <property type="project" value="UniProtKB-KW"/>
</dbReference>
<dbReference type="GO" id="GO:0046930">
    <property type="term" value="C:pore complex"/>
    <property type="evidence" value="ECO:0007669"/>
    <property type="project" value="UniProtKB-KW"/>
</dbReference>
<evidence type="ECO:0000313" key="14">
    <source>
        <dbReference type="EMBL" id="SUU86420.1"/>
    </source>
</evidence>
<dbReference type="OrthoDB" id="8173690at2"/>
<evidence type="ECO:0000256" key="10">
    <source>
        <dbReference type="ARBA" id="ARBA00023237"/>
    </source>
</evidence>
<keyword evidence="11" id="KW-0175">Coiled coil</keyword>
<evidence type="ECO:0000256" key="5">
    <source>
        <dbReference type="ARBA" id="ARBA00022692"/>
    </source>
</evidence>
<evidence type="ECO:0000259" key="13">
    <source>
        <dbReference type="Pfam" id="PF13609"/>
    </source>
</evidence>
<dbReference type="Pfam" id="PF13609">
    <property type="entry name" value="Porin_4"/>
    <property type="match status" value="1"/>
</dbReference>
<proteinExistence type="predicted"/>
<feature type="domain" description="Porin" evidence="13">
    <location>
        <begin position="105"/>
        <end position="487"/>
    </location>
</feature>
<dbReference type="Proteomes" id="UP000254343">
    <property type="component" value="Unassembled WGS sequence"/>
</dbReference>
<keyword evidence="8" id="KW-0626">Porin</keyword>
<comment type="subcellular location">
    <subcellularLocation>
        <location evidence="1">Cell outer membrane</location>
        <topology evidence="1">Multi-pass membrane protein</topology>
    </subcellularLocation>
</comment>
<evidence type="ECO:0000256" key="4">
    <source>
        <dbReference type="ARBA" id="ARBA00022452"/>
    </source>
</evidence>
<evidence type="ECO:0000256" key="12">
    <source>
        <dbReference type="SAM" id="SignalP"/>
    </source>
</evidence>
<evidence type="ECO:0000256" key="8">
    <source>
        <dbReference type="ARBA" id="ARBA00023114"/>
    </source>
</evidence>
<sequence length="533" mass="57066">MRKQLLAGTACATLCVIAFQTSTHAATLDDVMKRLDKLERENADLRAKINHKTVVQRDKSGKPIVESSVVTHAKPAPSPGPVAQRTIFGMPVKAGAFGPLVDNTTVQLYGHFDLSGDLLNSTVYDQGTKLAIGSNLSYFGFRVRHNLSPYGYDGWAVVAQMEAQIDVAAAPNERAALGSRDSYVGLEGPWGAIKAGKTQTPYKLATSAMDPFSGTLGDYNSIMGNTGGDNRAEFDWRMNHSVWYESPIWNGFQMSALFSPGQNYAKDNSDFSYGDYSQCNGASTRGSGSNFPTIALGDRGCNDGSFGNAYSAALKYKNGGFTAIAAYELHENTNRQGDDNTGVANAGAPPIVLPDGSIVSTGIHNEWAAKVGGGYRFNTGPGDLQLNAVYEWIRRDVTPAQQPFNERSKDDVFVSATQYFGKWAISGSYTHAFKTPGNPALLSVNVAGLADTPSVQANLYSDAANQYAIGARYRFNNWASWYVVASELTQGKGGHYCLGPSGHAYALCGRDANNNVIGGATLKAATTGLTFDF</sequence>
<dbReference type="GO" id="GO:0009279">
    <property type="term" value="C:cell outer membrane"/>
    <property type="evidence" value="ECO:0007669"/>
    <property type="project" value="UniProtKB-SubCell"/>
</dbReference>
<dbReference type="GO" id="GO:0006811">
    <property type="term" value="P:monoatomic ion transport"/>
    <property type="evidence" value="ECO:0007669"/>
    <property type="project" value="UniProtKB-KW"/>
</dbReference>
<dbReference type="SUPFAM" id="SSF56935">
    <property type="entry name" value="Porins"/>
    <property type="match status" value="1"/>
</dbReference>
<evidence type="ECO:0000256" key="6">
    <source>
        <dbReference type="ARBA" id="ARBA00022729"/>
    </source>
</evidence>
<comment type="subunit">
    <text evidence="2">Homotrimer.</text>
</comment>
<keyword evidence="7" id="KW-0406">Ion transport</keyword>
<evidence type="ECO:0000313" key="15">
    <source>
        <dbReference type="Proteomes" id="UP000254343"/>
    </source>
</evidence>
<keyword evidence="9" id="KW-0472">Membrane</keyword>
<name>A0A380WBQ1_AFIFE</name>
<dbReference type="InterPro" id="IPR050298">
    <property type="entry name" value="Gram-neg_bact_OMP"/>
</dbReference>